<proteinExistence type="predicted"/>
<dbReference type="Pfam" id="PF05135">
    <property type="entry name" value="Phage_connect_1"/>
    <property type="match status" value="1"/>
</dbReference>
<dbReference type="Gene3D" id="1.10.3230.30">
    <property type="entry name" value="Phage gp6-like head-tail connector protein"/>
    <property type="match status" value="1"/>
</dbReference>
<dbReference type="KEGG" id="shyd:CJD35_09570"/>
<dbReference type="AlphaFoldDB" id="A0A249MTJ3"/>
<reference evidence="1 2" key="1">
    <citation type="submission" date="2017-08" db="EMBL/GenBank/DDBJ databases">
        <title>Whole Genome Sequence of Sphingobium hydrophobicum C1: Insights into Adaption to the Electronic-waste Contaminated Sediment.</title>
        <authorList>
            <person name="Song D."/>
            <person name="Chen X."/>
            <person name="Xu M."/>
        </authorList>
    </citation>
    <scope>NUCLEOTIDE SEQUENCE [LARGE SCALE GENOMIC DNA]</scope>
    <source>
        <strain evidence="1 2">C1</strain>
    </source>
</reference>
<dbReference type="EMBL" id="CP022745">
    <property type="protein sequence ID" value="ASY44670.1"/>
    <property type="molecule type" value="Genomic_DNA"/>
</dbReference>
<dbReference type="NCBIfam" id="TIGR01560">
    <property type="entry name" value="put_DNA_pack"/>
    <property type="match status" value="1"/>
</dbReference>
<evidence type="ECO:0000313" key="1">
    <source>
        <dbReference type="EMBL" id="ASY44670.1"/>
    </source>
</evidence>
<dbReference type="Proteomes" id="UP000217141">
    <property type="component" value="Chromosome I"/>
</dbReference>
<sequence length="96" mass="10398">MADLVSLAEAKDFLRVDGTDDDGTLTVLIAAANEGVTELADAWDGEGDVPERLRLAALMLVADWFENREAVNVGTSVVPMPHGVRWLTQPYRSLAT</sequence>
<dbReference type="CDD" id="cd08054">
    <property type="entry name" value="gp6"/>
    <property type="match status" value="1"/>
</dbReference>
<organism evidence="1 2">
    <name type="scientific">Sphingobium xenophagum</name>
    <dbReference type="NCBI Taxonomy" id="121428"/>
    <lineage>
        <taxon>Bacteria</taxon>
        <taxon>Pseudomonadati</taxon>
        <taxon>Pseudomonadota</taxon>
        <taxon>Alphaproteobacteria</taxon>
        <taxon>Sphingomonadales</taxon>
        <taxon>Sphingomonadaceae</taxon>
        <taxon>Sphingobium</taxon>
    </lineage>
</organism>
<name>A0A249MTJ3_SPHXE</name>
<accession>A0A249MTJ3</accession>
<evidence type="ECO:0000313" key="2">
    <source>
        <dbReference type="Proteomes" id="UP000217141"/>
    </source>
</evidence>
<evidence type="ECO:0008006" key="3">
    <source>
        <dbReference type="Google" id="ProtNLM"/>
    </source>
</evidence>
<dbReference type="InterPro" id="IPR021146">
    <property type="entry name" value="Phage_gp6-like_head-tail"/>
</dbReference>
<dbReference type="RefSeq" id="WP_095687005.1">
    <property type="nucleotide sequence ID" value="NZ_CP022745.1"/>
</dbReference>
<dbReference type="InterPro" id="IPR006450">
    <property type="entry name" value="Phage_HK97_gp6-like"/>
</dbReference>
<protein>
    <recommendedName>
        <fullName evidence="3">Phage gp6-like head-tail connector protein</fullName>
    </recommendedName>
</protein>
<gene>
    <name evidence="1" type="ORF">CJD35_09570</name>
</gene>